<dbReference type="InterPro" id="IPR000271">
    <property type="entry name" value="Ribosomal_bL34"/>
</dbReference>
<organism evidence="6">
    <name type="scientific">uncultured Desulfobacterium sp</name>
    <dbReference type="NCBI Taxonomy" id="201089"/>
    <lineage>
        <taxon>Bacteria</taxon>
        <taxon>Pseudomonadati</taxon>
        <taxon>Thermodesulfobacteriota</taxon>
        <taxon>Desulfobacteria</taxon>
        <taxon>Desulfobacterales</taxon>
        <taxon>Desulfobacteriaceae</taxon>
        <taxon>Desulfobacterium</taxon>
        <taxon>environmental samples</taxon>
    </lineage>
</organism>
<evidence type="ECO:0000256" key="2">
    <source>
        <dbReference type="ARBA" id="ARBA00022980"/>
    </source>
</evidence>
<proteinExistence type="inferred from homology"/>
<dbReference type="InterPro" id="IPR020939">
    <property type="entry name" value="Ribosomal_bL34_CS"/>
</dbReference>
<evidence type="ECO:0000313" key="6">
    <source>
        <dbReference type="EMBL" id="SPD76171.1"/>
    </source>
</evidence>
<evidence type="ECO:0000256" key="3">
    <source>
        <dbReference type="ARBA" id="ARBA00023274"/>
    </source>
</evidence>
<dbReference type="PANTHER" id="PTHR14503">
    <property type="entry name" value="MITOCHONDRIAL RIBOSOMAL PROTEIN 34 FAMILY MEMBER"/>
    <property type="match status" value="1"/>
</dbReference>
<sequence>MKRTYQPSNIKRARTHGFRARMKTKGGIEVLRRRRAKGRKQLSVKYYL</sequence>
<comment type="similarity">
    <text evidence="1 5">Belongs to the bacterial ribosomal protein bL34 family.</text>
</comment>
<reference evidence="6" key="1">
    <citation type="submission" date="2018-01" db="EMBL/GenBank/DDBJ databases">
        <authorList>
            <person name="Regsiter A."/>
            <person name="William W."/>
        </authorList>
    </citation>
    <scope>NUCLEOTIDE SEQUENCE</scope>
    <source>
        <strain evidence="6">TRIP AH-1</strain>
    </source>
</reference>
<dbReference type="GO" id="GO:1990904">
    <property type="term" value="C:ribonucleoprotein complex"/>
    <property type="evidence" value="ECO:0007669"/>
    <property type="project" value="UniProtKB-KW"/>
</dbReference>
<keyword evidence="2 5" id="KW-0689">Ribosomal protein</keyword>
<accession>A0A445N3A3</accession>
<evidence type="ECO:0000256" key="5">
    <source>
        <dbReference type="HAMAP-Rule" id="MF_00391"/>
    </source>
</evidence>
<dbReference type="GO" id="GO:0003735">
    <property type="term" value="F:structural constituent of ribosome"/>
    <property type="evidence" value="ECO:0007669"/>
    <property type="project" value="InterPro"/>
</dbReference>
<dbReference type="HAMAP" id="MF_00391">
    <property type="entry name" value="Ribosomal_bL34"/>
    <property type="match status" value="1"/>
</dbReference>
<dbReference type="GO" id="GO:0006412">
    <property type="term" value="P:translation"/>
    <property type="evidence" value="ECO:0007669"/>
    <property type="project" value="UniProtKB-UniRule"/>
</dbReference>
<dbReference type="PROSITE" id="PS00784">
    <property type="entry name" value="RIBOSOMAL_L34"/>
    <property type="match status" value="1"/>
</dbReference>
<dbReference type="NCBIfam" id="TIGR01030">
    <property type="entry name" value="rpmH_bact"/>
    <property type="match status" value="1"/>
</dbReference>
<dbReference type="PANTHER" id="PTHR14503:SF4">
    <property type="entry name" value="LARGE RIBOSOMAL SUBUNIT PROTEIN BL34M"/>
    <property type="match status" value="1"/>
</dbReference>
<dbReference type="EMBL" id="OJIN01000230">
    <property type="protein sequence ID" value="SPD76171.1"/>
    <property type="molecule type" value="Genomic_DNA"/>
</dbReference>
<dbReference type="Pfam" id="PF00468">
    <property type="entry name" value="Ribosomal_L34"/>
    <property type="match status" value="1"/>
</dbReference>
<evidence type="ECO:0000256" key="1">
    <source>
        <dbReference type="ARBA" id="ARBA00010111"/>
    </source>
</evidence>
<dbReference type="FunFam" id="1.10.287.3980:FF:000001">
    <property type="entry name" value="Mitochondrial ribosomal protein L34"/>
    <property type="match status" value="1"/>
</dbReference>
<dbReference type="Gene3D" id="1.10.287.3980">
    <property type="match status" value="1"/>
</dbReference>
<name>A0A445N3A3_9BACT</name>
<gene>
    <name evidence="5 6" type="primary">rpmH</name>
    <name evidence="6" type="ORF">PITCH_A840057</name>
</gene>
<protein>
    <recommendedName>
        <fullName evidence="4 5">Large ribosomal subunit protein bL34</fullName>
    </recommendedName>
</protein>
<keyword evidence="3 5" id="KW-0687">Ribonucleoprotein</keyword>
<dbReference type="AlphaFoldDB" id="A0A445N3A3"/>
<evidence type="ECO:0000256" key="4">
    <source>
        <dbReference type="ARBA" id="ARBA00035177"/>
    </source>
</evidence>
<dbReference type="GO" id="GO:0005840">
    <property type="term" value="C:ribosome"/>
    <property type="evidence" value="ECO:0007669"/>
    <property type="project" value="UniProtKB-KW"/>
</dbReference>